<accession>A0ABT0H8A8</accession>
<feature type="domain" description="CHAT" evidence="2">
    <location>
        <begin position="611"/>
        <end position="874"/>
    </location>
</feature>
<dbReference type="Gene3D" id="1.25.40.10">
    <property type="entry name" value="Tetratricopeptide repeat domain"/>
    <property type="match status" value="1"/>
</dbReference>
<feature type="transmembrane region" description="Helical" evidence="1">
    <location>
        <begin position="886"/>
        <end position="904"/>
    </location>
</feature>
<dbReference type="InterPro" id="IPR024983">
    <property type="entry name" value="CHAT_dom"/>
</dbReference>
<reference evidence="3" key="1">
    <citation type="submission" date="2022-04" db="EMBL/GenBank/DDBJ databases">
        <authorList>
            <person name="Ren T."/>
        </authorList>
    </citation>
    <scope>NUCLEOTIDE SEQUENCE</scope>
    <source>
        <strain evidence="3">F63249</strain>
    </source>
</reference>
<comment type="caution">
    <text evidence="3">The sequence shown here is derived from an EMBL/GenBank/DDBJ whole genome shotgun (WGS) entry which is preliminary data.</text>
</comment>
<keyword evidence="1" id="KW-0472">Membrane</keyword>
<dbReference type="Pfam" id="PF12770">
    <property type="entry name" value="CHAT"/>
    <property type="match status" value="1"/>
</dbReference>
<dbReference type="EMBL" id="JALPQF010000004">
    <property type="protein sequence ID" value="MCK8480085.1"/>
    <property type="molecule type" value="Genomic_DNA"/>
</dbReference>
<evidence type="ECO:0000313" key="4">
    <source>
        <dbReference type="Proteomes" id="UP001203687"/>
    </source>
</evidence>
<sequence>MVLQICNKVREIIFFTSIALIISNLGFAQEISDDFVSLNDTNISVIEKDKLFDSLLINHKNKDKTGLLLGDRYEIIKWQFQQGNLEKAIRLNKENLFLMDSLKFDNPTFYRRNTYSLGYYLMATGNKLEASKHFNYLIDSGVVDTYTYDAYIVKAQMAYDAEDYYLAAEQFEKAIAFSKTQNNTVQVLTNILRVGYAYKAIKSEKSINRGIALVNEGLDLLHKNKGKLDYFNEYLYTFYELLGDFYNDREDYNFEISFKNYSKAMEIAKLINDSLRLADVHNNIGYLHLQDSRKESIEYFNKALSFKPDVSMSSILFRNKSEYYLKHRDKPKALEYIQKSIFTLTKIDTSRVESLPKSDSLKQQNYKFLLLSSIVDKSRIWIELSEEEPHNQTASFEHALSTLRLADELVDLIRLDASENRSKLFWRETASEIYVNATKVCFKLNKPEEAFYFMEKNKALLLLEDLNRKQLLEESSIPEAIIEREAILSAEIAKHTTTDTYSASLSKAKDNYRRFIDSLDSDIRLYYKSQEPAHPIILESVQNTITSNQAYLEYILDDDQGYGLLITKDHIDFFEIDDCKTLKNKAKKFRALLSKPLISKSDQDQYFTVSNSIYKSLFPEHIKNRIGKKSLTIIPDYYLQNIPFEALLTNQKTDSFLIFNHNISYAYSLSLLNTIQSITSTNKNKLAGFAPINFETLPSLENTRLELELIGQLIPSDIYLDTNATKSSFLNNSNHHNIIHIASHANAGANDSISPWIAFHDKRLNLQELYRLNHQAELVVLSACETSLGETYKGEGVMSLARGFFNSGAHSVVSTLWKVNDKSSTQIMENFYKNLNNGENTSIALHKAKLNYIQSSKLSEKSPYYWASFVLIGDTKTLVHTDTTPYVYYIIFSLILLIIIILIFRRKKT</sequence>
<organism evidence="3 4">
    <name type="scientific">Psychroserpens algicola</name>
    <dbReference type="NCBI Taxonomy" id="1719034"/>
    <lineage>
        <taxon>Bacteria</taxon>
        <taxon>Pseudomonadati</taxon>
        <taxon>Bacteroidota</taxon>
        <taxon>Flavobacteriia</taxon>
        <taxon>Flavobacteriales</taxon>
        <taxon>Flavobacteriaceae</taxon>
        <taxon>Psychroserpens</taxon>
    </lineage>
</organism>
<dbReference type="SUPFAM" id="SSF48452">
    <property type="entry name" value="TPR-like"/>
    <property type="match status" value="1"/>
</dbReference>
<gene>
    <name evidence="3" type="ORF">MUY34_05590</name>
</gene>
<dbReference type="InterPro" id="IPR011990">
    <property type="entry name" value="TPR-like_helical_dom_sf"/>
</dbReference>
<name>A0ABT0H8A8_9FLAO</name>
<dbReference type="SMART" id="SM00028">
    <property type="entry name" value="TPR"/>
    <property type="match status" value="3"/>
</dbReference>
<dbReference type="RefSeq" id="WP_248412260.1">
    <property type="nucleotide sequence ID" value="NZ_JALPQF010000004.1"/>
</dbReference>
<keyword evidence="1" id="KW-1133">Transmembrane helix</keyword>
<evidence type="ECO:0000313" key="3">
    <source>
        <dbReference type="EMBL" id="MCK8480085.1"/>
    </source>
</evidence>
<evidence type="ECO:0000259" key="2">
    <source>
        <dbReference type="Pfam" id="PF12770"/>
    </source>
</evidence>
<keyword evidence="4" id="KW-1185">Reference proteome</keyword>
<evidence type="ECO:0000256" key="1">
    <source>
        <dbReference type="SAM" id="Phobius"/>
    </source>
</evidence>
<proteinExistence type="predicted"/>
<keyword evidence="1" id="KW-0812">Transmembrane</keyword>
<protein>
    <submittedName>
        <fullName evidence="3">CHAT domain-containing protein</fullName>
    </submittedName>
</protein>
<dbReference type="PANTHER" id="PTHR10098">
    <property type="entry name" value="RAPSYN-RELATED"/>
    <property type="match status" value="1"/>
</dbReference>
<dbReference type="InterPro" id="IPR019734">
    <property type="entry name" value="TPR_rpt"/>
</dbReference>
<dbReference type="Proteomes" id="UP001203687">
    <property type="component" value="Unassembled WGS sequence"/>
</dbReference>